<feature type="coiled-coil region" evidence="11">
    <location>
        <begin position="400"/>
        <end position="428"/>
    </location>
</feature>
<dbReference type="CDD" id="cd17752">
    <property type="entry name" value="BRCT_RFC1"/>
    <property type="match status" value="1"/>
</dbReference>
<evidence type="ECO:0000256" key="9">
    <source>
        <dbReference type="ARBA" id="ARBA00023242"/>
    </source>
</evidence>
<evidence type="ECO:0000256" key="11">
    <source>
        <dbReference type="SAM" id="Coils"/>
    </source>
</evidence>
<protein>
    <recommendedName>
        <fullName evidence="3 10">Replication factor C subunit 1</fullName>
    </recommendedName>
</protein>
<evidence type="ECO:0000256" key="6">
    <source>
        <dbReference type="ARBA" id="ARBA00022741"/>
    </source>
</evidence>
<dbReference type="InterPro" id="IPR027417">
    <property type="entry name" value="P-loop_NTPase"/>
</dbReference>
<dbReference type="GO" id="GO:0005524">
    <property type="term" value="F:ATP binding"/>
    <property type="evidence" value="ECO:0007669"/>
    <property type="project" value="UniProtKB-UniRule"/>
</dbReference>
<dbReference type="GO" id="GO:0016887">
    <property type="term" value="F:ATP hydrolysis activity"/>
    <property type="evidence" value="ECO:0007669"/>
    <property type="project" value="InterPro"/>
</dbReference>
<feature type="compositionally biased region" description="Acidic residues" evidence="12">
    <location>
        <begin position="101"/>
        <end position="116"/>
    </location>
</feature>
<evidence type="ECO:0000256" key="12">
    <source>
        <dbReference type="SAM" id="MobiDB-lite"/>
    </source>
</evidence>
<dbReference type="FunCoup" id="D5GKW2">
    <property type="interactions" value="989"/>
</dbReference>
<dbReference type="FunFam" id="1.20.272.10:FF:000005">
    <property type="entry name" value="Replication factor C subunit 1"/>
    <property type="match status" value="1"/>
</dbReference>
<dbReference type="RefSeq" id="XP_002840964.1">
    <property type="nucleotide sequence ID" value="XM_002840918.1"/>
</dbReference>
<keyword evidence="7 10" id="KW-0067">ATP-binding</keyword>
<evidence type="ECO:0000256" key="4">
    <source>
        <dbReference type="ARBA" id="ARBA00022553"/>
    </source>
</evidence>
<dbReference type="InterPro" id="IPR012178">
    <property type="entry name" value="RFC1"/>
</dbReference>
<evidence type="ECO:0000259" key="13">
    <source>
        <dbReference type="PROSITE" id="PS50172"/>
    </source>
</evidence>
<dbReference type="GO" id="GO:1902983">
    <property type="term" value="P:DNA strand elongation involved in mitotic DNA replication"/>
    <property type="evidence" value="ECO:0007669"/>
    <property type="project" value="EnsemblFungi"/>
</dbReference>
<evidence type="ECO:0000256" key="10">
    <source>
        <dbReference type="PIRNR" id="PIRNR036578"/>
    </source>
</evidence>
<dbReference type="SUPFAM" id="SSF48019">
    <property type="entry name" value="post-AAA+ oligomerization domain-like"/>
    <property type="match status" value="1"/>
</dbReference>
<evidence type="ECO:0000256" key="8">
    <source>
        <dbReference type="ARBA" id="ARBA00023125"/>
    </source>
</evidence>
<reference evidence="14 15" key="1">
    <citation type="journal article" date="2010" name="Nature">
        <title>Perigord black truffle genome uncovers evolutionary origins and mechanisms of symbiosis.</title>
        <authorList>
            <person name="Martin F."/>
            <person name="Kohler A."/>
            <person name="Murat C."/>
            <person name="Balestrini R."/>
            <person name="Coutinho P.M."/>
            <person name="Jaillon O."/>
            <person name="Montanini B."/>
            <person name="Morin E."/>
            <person name="Noel B."/>
            <person name="Percudani R."/>
            <person name="Porcel B."/>
            <person name="Rubini A."/>
            <person name="Amicucci A."/>
            <person name="Amselem J."/>
            <person name="Anthouard V."/>
            <person name="Arcioni S."/>
            <person name="Artiguenave F."/>
            <person name="Aury J.M."/>
            <person name="Ballario P."/>
            <person name="Bolchi A."/>
            <person name="Brenna A."/>
            <person name="Brun A."/>
            <person name="Buee M."/>
            <person name="Cantarel B."/>
            <person name="Chevalier G."/>
            <person name="Couloux A."/>
            <person name="Da Silva C."/>
            <person name="Denoeud F."/>
            <person name="Duplessis S."/>
            <person name="Ghignone S."/>
            <person name="Hilselberger B."/>
            <person name="Iotti M."/>
            <person name="Marcais B."/>
            <person name="Mello A."/>
            <person name="Miranda M."/>
            <person name="Pacioni G."/>
            <person name="Quesneville H."/>
            <person name="Riccioni C."/>
            <person name="Ruotolo R."/>
            <person name="Splivallo R."/>
            <person name="Stocchi V."/>
            <person name="Tisserant E."/>
            <person name="Viscomi A.R."/>
            <person name="Zambonelli A."/>
            <person name="Zampieri E."/>
            <person name="Henrissat B."/>
            <person name="Lebrun M.H."/>
            <person name="Paolocci F."/>
            <person name="Bonfante P."/>
            <person name="Ottonello S."/>
            <person name="Wincker P."/>
        </authorList>
    </citation>
    <scope>NUCLEOTIDE SEQUENCE [LARGE SCALE GENOMIC DNA]</scope>
    <source>
        <strain evidence="14 15">Mel28</strain>
    </source>
</reference>
<dbReference type="PANTHER" id="PTHR23389:SF6">
    <property type="entry name" value="REPLICATION FACTOR C SUBUNIT 1"/>
    <property type="match status" value="1"/>
</dbReference>
<evidence type="ECO:0000256" key="1">
    <source>
        <dbReference type="ARBA" id="ARBA00004123"/>
    </source>
</evidence>
<comment type="similarity">
    <text evidence="2 10">Belongs to the activator 1 large subunit family.</text>
</comment>
<dbReference type="KEGG" id="tml:GSTUM_00009792001"/>
<feature type="region of interest" description="Disordered" evidence="12">
    <location>
        <begin position="946"/>
        <end position="1025"/>
    </location>
</feature>
<comment type="subcellular location">
    <subcellularLocation>
        <location evidence="1 10">Nucleus</location>
    </subcellularLocation>
</comment>
<dbReference type="FunFam" id="3.40.50.10190:FF:000001">
    <property type="entry name" value="Replication factor C subunit 1"/>
    <property type="match status" value="1"/>
</dbReference>
<dbReference type="InterPro" id="IPR003593">
    <property type="entry name" value="AAA+_ATPase"/>
</dbReference>
<organism evidence="14 15">
    <name type="scientific">Tuber melanosporum (strain Mel28)</name>
    <name type="common">Perigord black truffle</name>
    <dbReference type="NCBI Taxonomy" id="656061"/>
    <lineage>
        <taxon>Eukaryota</taxon>
        <taxon>Fungi</taxon>
        <taxon>Dikarya</taxon>
        <taxon>Ascomycota</taxon>
        <taxon>Pezizomycotina</taxon>
        <taxon>Pezizomycetes</taxon>
        <taxon>Pezizales</taxon>
        <taxon>Tuberaceae</taxon>
        <taxon>Tuber</taxon>
    </lineage>
</organism>
<evidence type="ECO:0000256" key="7">
    <source>
        <dbReference type="ARBA" id="ARBA00022840"/>
    </source>
</evidence>
<dbReference type="PROSITE" id="PS50172">
    <property type="entry name" value="BRCT"/>
    <property type="match status" value="1"/>
</dbReference>
<feature type="compositionally biased region" description="Basic residues" evidence="12">
    <location>
        <begin position="1009"/>
        <end position="1025"/>
    </location>
</feature>
<dbReference type="SMART" id="SM00382">
    <property type="entry name" value="AAA"/>
    <property type="match status" value="1"/>
</dbReference>
<feature type="compositionally biased region" description="Basic residues" evidence="12">
    <location>
        <begin position="973"/>
        <end position="991"/>
    </location>
</feature>
<dbReference type="GO" id="GO:0003689">
    <property type="term" value="F:DNA clamp loader activity"/>
    <property type="evidence" value="ECO:0007669"/>
    <property type="project" value="UniProtKB-UniRule"/>
</dbReference>
<dbReference type="GO" id="GO:0006298">
    <property type="term" value="P:mismatch repair"/>
    <property type="evidence" value="ECO:0007669"/>
    <property type="project" value="EnsemblFungi"/>
</dbReference>
<feature type="compositionally biased region" description="Basic residues" evidence="12">
    <location>
        <begin position="235"/>
        <end position="249"/>
    </location>
</feature>
<dbReference type="Pfam" id="PF00004">
    <property type="entry name" value="AAA"/>
    <property type="match status" value="1"/>
</dbReference>
<feature type="region of interest" description="Disordered" evidence="12">
    <location>
        <begin position="1"/>
        <end position="287"/>
    </location>
</feature>
<dbReference type="Gene3D" id="3.40.50.10190">
    <property type="entry name" value="BRCT domain"/>
    <property type="match status" value="1"/>
</dbReference>
<feature type="compositionally biased region" description="Polar residues" evidence="12">
    <location>
        <begin position="71"/>
        <end position="84"/>
    </location>
</feature>
<dbReference type="Proteomes" id="UP000006911">
    <property type="component" value="Unassembled WGS sequence"/>
</dbReference>
<dbReference type="GeneID" id="9183391"/>
<dbReference type="PIRSF" id="PIRSF036578">
    <property type="entry name" value="RFC1"/>
    <property type="match status" value="1"/>
</dbReference>
<keyword evidence="5 10" id="KW-0235">DNA replication</keyword>
<dbReference type="GO" id="GO:0070914">
    <property type="term" value="P:UV-damage excision repair"/>
    <property type="evidence" value="ECO:0007669"/>
    <property type="project" value="EnsemblFungi"/>
</dbReference>
<dbReference type="SUPFAM" id="SSF52113">
    <property type="entry name" value="BRCT domain"/>
    <property type="match status" value="1"/>
</dbReference>
<evidence type="ECO:0000256" key="5">
    <source>
        <dbReference type="ARBA" id="ARBA00022705"/>
    </source>
</evidence>
<keyword evidence="8" id="KW-0238">DNA-binding</keyword>
<dbReference type="GO" id="GO:0003682">
    <property type="term" value="F:chromatin binding"/>
    <property type="evidence" value="ECO:0007669"/>
    <property type="project" value="EnsemblFungi"/>
</dbReference>
<dbReference type="STRING" id="656061.D5GKW2"/>
<dbReference type="GO" id="GO:0006272">
    <property type="term" value="P:leading strand elongation"/>
    <property type="evidence" value="ECO:0007669"/>
    <property type="project" value="EnsemblFungi"/>
</dbReference>
<dbReference type="Gene3D" id="1.10.8.60">
    <property type="match status" value="1"/>
</dbReference>
<evidence type="ECO:0000313" key="15">
    <source>
        <dbReference type="Proteomes" id="UP000006911"/>
    </source>
</evidence>
<dbReference type="AlphaFoldDB" id="D5GKW2"/>
<gene>
    <name evidence="14" type="ORF">GSTUM_00009792001</name>
</gene>
<dbReference type="InterPro" id="IPR001357">
    <property type="entry name" value="BRCT_dom"/>
</dbReference>
<keyword evidence="11" id="KW-0175">Coiled coil</keyword>
<dbReference type="InterPro" id="IPR008921">
    <property type="entry name" value="DNA_pol3_clamp-load_cplx_C"/>
</dbReference>
<dbReference type="InParanoid" id="D5GKW2"/>
<dbReference type="FunFam" id="1.10.8.60:FF:000021">
    <property type="entry name" value="Replication factor C subunit 1"/>
    <property type="match status" value="1"/>
</dbReference>
<dbReference type="GO" id="GO:0005634">
    <property type="term" value="C:nucleus"/>
    <property type="evidence" value="ECO:0007669"/>
    <property type="project" value="UniProtKB-SubCell"/>
</dbReference>
<dbReference type="FunFam" id="3.40.50.300:FF:000395">
    <property type="entry name" value="Replication factor C subunit 1"/>
    <property type="match status" value="1"/>
</dbReference>
<dbReference type="PANTHER" id="PTHR23389">
    <property type="entry name" value="CHROMOSOME TRANSMISSION FIDELITY FACTOR 18"/>
    <property type="match status" value="1"/>
</dbReference>
<dbReference type="Gene3D" id="3.40.50.300">
    <property type="entry name" value="P-loop containing nucleotide triphosphate hydrolases"/>
    <property type="match status" value="1"/>
</dbReference>
<dbReference type="GO" id="GO:0005663">
    <property type="term" value="C:DNA replication factor C complex"/>
    <property type="evidence" value="ECO:0007669"/>
    <property type="project" value="EnsemblFungi"/>
</dbReference>
<feature type="compositionally biased region" description="Acidic residues" evidence="12">
    <location>
        <begin position="178"/>
        <end position="187"/>
    </location>
</feature>
<dbReference type="Gene3D" id="1.20.272.10">
    <property type="match status" value="1"/>
</dbReference>
<keyword evidence="6 10" id="KW-0547">Nucleotide-binding</keyword>
<dbReference type="CDD" id="cd00009">
    <property type="entry name" value="AAA"/>
    <property type="match status" value="1"/>
</dbReference>
<keyword evidence="9 10" id="KW-0539">Nucleus</keyword>
<name>D5GKW2_TUBMM</name>
<dbReference type="InterPro" id="IPR013725">
    <property type="entry name" value="DNA_replication_fac_RFC1_C"/>
</dbReference>
<feature type="domain" description="BRCT" evidence="13">
    <location>
        <begin position="311"/>
        <end position="388"/>
    </location>
</feature>
<keyword evidence="4" id="KW-0597">Phosphoprotein</keyword>
<sequence length="1025" mass="113614">MSADIRNFFTPKGGQPVAGKSKPAPTPTPASRRASARKRRVVEDSDDEEKPAKKITKKPTPRKNTKENRAEPTTTSTYFASTGKNKILRTSPLKPKKPAPEEEYFPNDDEFDEGIYAEEFKKLEDDYKEDEGEDTKASFAVVVEKNGPAKSKANTSPPAKKQKFSLPKGKGVDVDSFVVDDEEEEDEYVKPKRRSAATSATRKRRAAQSHYEHGDDDDYDEIERGEPPAKASKPAAKKPAAKKAKAVPRKSKEAPQESDSVRKILDSVPIFRPPTPPPPTDGEPKKFNYRDFKQRQGAVPIAPGSKEIPVGQENCLTGLTFVFTGILESLAREDGQQLVKKYGGKITSAPSTKTSYVVLGSDAGPKKLATIHKLKIKTINEDGLFKLISSLPANGGDGLAARANEAKKAAEEQKVRELAKEMDDETKSRGKEAIEKEATELWTVKYAPSQLTQICGNKGQVEKLGRWLRNWPKNLKTGFRMRGADGMGGARAVMIHGPPGIGKTTAAHLVAKLEGYDIVESNASDTRSKKLMEEKLRGVLDNRSLLGYFAGDKEKVKHSKQKMVLIMDEVDGMSAGDRGGVGQLAAVCKKSNIPIICICNERKLPKMRPFDMVTYDLPFRRPDAAAVRSRIMSIAYREGIKLPPNVIDQLVEGTHADIRQIINMLSTYSTTQSSMTFDQGKDLAKAWEKHVVLKPWDIAQKLLGNEMFAPTSKKTLNDKIELYFNDHEFSYMMVQENYLKTNPARANNYHGKERNLKMLELVENASESISDGDLVDALIHGPQQQWSLMPAHGMFSTVKPASYMYGGFGGQHFCFTSWLGNNSKQGKLSRFVKEIQSHIRLRASASPRTNLSMLAKRLEREGKDAIPEVIDTMDDYFLTKDDWDAIVELIVGPASALDIPTLTKSSFTRQYNSMSHRMPFMKSSSVAAPKAGKQDAPDLEDVIVESEDEGGDEDIIKKQVEEEQDLSKDKYVKAKKPKATPKGKGKGKAASKKSQNEGEDEDEDDEPKRKPKSASKPRAKAKGKK</sequence>
<feature type="compositionally biased region" description="Basic residues" evidence="12">
    <location>
        <begin position="191"/>
        <end position="207"/>
    </location>
</feature>
<dbReference type="GO" id="GO:0003677">
    <property type="term" value="F:DNA binding"/>
    <property type="evidence" value="ECO:0007669"/>
    <property type="project" value="UniProtKB-KW"/>
</dbReference>
<dbReference type="SUPFAM" id="SSF52540">
    <property type="entry name" value="P-loop containing nucleoside triphosphate hydrolases"/>
    <property type="match status" value="1"/>
</dbReference>
<evidence type="ECO:0000256" key="3">
    <source>
        <dbReference type="ARBA" id="ARBA00020401"/>
    </source>
</evidence>
<dbReference type="SMART" id="SM00292">
    <property type="entry name" value="BRCT"/>
    <property type="match status" value="1"/>
</dbReference>
<keyword evidence="15" id="KW-1185">Reference proteome</keyword>
<accession>D5GKW2</accession>
<dbReference type="eggNOG" id="KOG1968">
    <property type="taxonomic scope" value="Eukaryota"/>
</dbReference>
<evidence type="ECO:0000256" key="2">
    <source>
        <dbReference type="ARBA" id="ARBA00006116"/>
    </source>
</evidence>
<dbReference type="CDD" id="cd18140">
    <property type="entry name" value="HLD_clamp_RFC"/>
    <property type="match status" value="1"/>
</dbReference>
<feature type="compositionally biased region" description="Basic residues" evidence="12">
    <location>
        <begin position="53"/>
        <end position="63"/>
    </location>
</feature>
<dbReference type="Pfam" id="PF25361">
    <property type="entry name" value="AAA_lid_RFC1"/>
    <property type="match status" value="1"/>
</dbReference>
<dbReference type="InterPro" id="IPR003959">
    <property type="entry name" value="ATPase_AAA_core"/>
</dbReference>
<dbReference type="InterPro" id="IPR047854">
    <property type="entry name" value="RFC_lid"/>
</dbReference>
<proteinExistence type="inferred from homology"/>
<dbReference type="InterPro" id="IPR036420">
    <property type="entry name" value="BRCT_dom_sf"/>
</dbReference>
<feature type="compositionally biased region" description="Pro residues" evidence="12">
    <location>
        <begin position="271"/>
        <end position="281"/>
    </location>
</feature>
<dbReference type="EMBL" id="FN430341">
    <property type="protein sequence ID" value="CAZ85155.1"/>
    <property type="molecule type" value="Genomic_DNA"/>
</dbReference>
<feature type="compositionally biased region" description="Basic and acidic residues" evidence="12">
    <location>
        <begin position="954"/>
        <end position="972"/>
    </location>
</feature>
<feature type="compositionally biased region" description="Basic and acidic residues" evidence="12">
    <location>
        <begin position="250"/>
        <end position="265"/>
    </location>
</feature>
<dbReference type="OMA" id="LICNERN"/>
<dbReference type="Pfam" id="PF00533">
    <property type="entry name" value="BRCT"/>
    <property type="match status" value="1"/>
</dbReference>
<dbReference type="Pfam" id="PF08519">
    <property type="entry name" value="RFC1"/>
    <property type="match status" value="1"/>
</dbReference>
<dbReference type="HOGENOM" id="CLU_003574_1_1_1"/>
<evidence type="ECO:0000313" key="14">
    <source>
        <dbReference type="EMBL" id="CAZ85155.1"/>
    </source>
</evidence>